<comment type="caution">
    <text evidence="2">The sequence shown here is derived from an EMBL/GenBank/DDBJ whole genome shotgun (WGS) entry which is preliminary data.</text>
</comment>
<gene>
    <name evidence="1" type="ORF">JHC10_12845</name>
    <name evidence="2" type="ORF">JHC11_01130</name>
</gene>
<dbReference type="EMBL" id="JAEMOS010000047">
    <property type="protein sequence ID" value="MBJ7267824.1"/>
    <property type="molecule type" value="Genomic_DNA"/>
</dbReference>
<evidence type="ECO:0000313" key="4">
    <source>
        <dbReference type="Proteomes" id="UP000655994"/>
    </source>
</evidence>
<evidence type="ECO:0000313" key="1">
    <source>
        <dbReference type="EMBL" id="MBJ7267824.1"/>
    </source>
</evidence>
<evidence type="ECO:0000313" key="2">
    <source>
        <dbReference type="EMBL" id="MBJ7314606.1"/>
    </source>
</evidence>
<sequence length="272" mass="30815">MSLLRQQPLAVQMNRESCLVLQLSRQGRHFVVDHFSQQHKNSLSDKGLNKDGIVSALDYTATHYQKIALDNHSQVEEQLLEKLPPQLKTSTGISYDYFTRDNEAEAVIGQRSALEELLAILAPLQMPVHVVEPAYQSVVRATNAVLPYLWPDNAVFESTMQWVIVELRQPQSILLYCKGGVFQRLEYVDTFNLLPYLLSAQMSGKFSWVMSFGDKAVQSSLDRQLEGQMQLTHLVLSTSPFFKNNPAPIVAALDNEMVLLGLALRGFNQWHR</sequence>
<dbReference type="RefSeq" id="WP_199495061.1">
    <property type="nucleotide sequence ID" value="NZ_JAEMOO010000013.1"/>
</dbReference>
<dbReference type="EMBL" id="JAEMOP010000002">
    <property type="protein sequence ID" value="MBJ7314606.1"/>
    <property type="molecule type" value="Genomic_DNA"/>
</dbReference>
<name>A0A8I1G9Y3_9GAMM</name>
<dbReference type="Proteomes" id="UP000621390">
    <property type="component" value="Unassembled WGS sequence"/>
</dbReference>
<keyword evidence="4" id="KW-1185">Reference proteome</keyword>
<accession>A0A8I1G9Y3</accession>
<dbReference type="Proteomes" id="UP000655994">
    <property type="component" value="Unassembled WGS sequence"/>
</dbReference>
<dbReference type="AlphaFoldDB" id="A0A8I1G9Y3"/>
<protein>
    <submittedName>
        <fullName evidence="2">Uncharacterized protein</fullName>
    </submittedName>
</protein>
<organism evidence="2 3">
    <name type="scientific">Idiomarina abyssalis</name>
    <dbReference type="NCBI Taxonomy" id="86102"/>
    <lineage>
        <taxon>Bacteria</taxon>
        <taxon>Pseudomonadati</taxon>
        <taxon>Pseudomonadota</taxon>
        <taxon>Gammaproteobacteria</taxon>
        <taxon>Alteromonadales</taxon>
        <taxon>Idiomarinaceae</taxon>
        <taxon>Idiomarina</taxon>
    </lineage>
</organism>
<proteinExistence type="predicted"/>
<reference evidence="2 4" key="1">
    <citation type="submission" date="2020-09" db="EMBL/GenBank/DDBJ databases">
        <title>Draft Genomes of Bacterial Isolates from North Pond Shallow Sediments.</title>
        <authorList>
            <person name="Kiel Reese B."/>
            <person name="Mullis M."/>
            <person name="Weisend R.E."/>
        </authorList>
    </citation>
    <scope>NUCLEOTIDE SEQUENCE</scope>
    <source>
        <strain evidence="2">KJE-2</strain>
        <strain evidence="1 4">KJE-3</strain>
    </source>
</reference>
<evidence type="ECO:0000313" key="3">
    <source>
        <dbReference type="Proteomes" id="UP000621390"/>
    </source>
</evidence>